<dbReference type="KEGG" id="pseo:OM33_05155"/>
<dbReference type="SUPFAM" id="SSF53756">
    <property type="entry name" value="UDP-Glycosyltransferase/glycogen phosphorylase"/>
    <property type="match status" value="1"/>
</dbReference>
<reference evidence="1 2" key="1">
    <citation type="submission" date="2014-11" db="EMBL/GenBank/DDBJ databases">
        <title>Complete Genome Sequence of Pseudoalteromonas sp. Strain OCN003 Isolated from Kaneohe Bay, Oahu, Hawaii.</title>
        <authorList>
            <person name="Beurmann S."/>
            <person name="Videau P."/>
            <person name="Ushijima B."/>
            <person name="Smith A.M."/>
            <person name="Aeby G.S."/>
            <person name="Callahan S.M."/>
            <person name="Belcaid M."/>
        </authorList>
    </citation>
    <scope>NUCLEOTIDE SEQUENCE [LARGE SCALE GENOMIC DNA]</scope>
    <source>
        <strain evidence="1 2">OCN003</strain>
    </source>
</reference>
<organism evidence="1 2">
    <name type="scientific">Pseudoalteromonas piratica</name>
    <dbReference type="NCBI Taxonomy" id="1348114"/>
    <lineage>
        <taxon>Bacteria</taxon>
        <taxon>Pseudomonadati</taxon>
        <taxon>Pseudomonadota</taxon>
        <taxon>Gammaproteobacteria</taxon>
        <taxon>Alteromonadales</taxon>
        <taxon>Pseudoalteromonadaceae</taxon>
        <taxon>Pseudoalteromonas</taxon>
    </lineage>
</organism>
<dbReference type="RefSeq" id="WP_038639589.1">
    <property type="nucleotide sequence ID" value="NZ_CP009888.1"/>
</dbReference>
<evidence type="ECO:0000313" key="2">
    <source>
        <dbReference type="Proteomes" id="UP000030341"/>
    </source>
</evidence>
<dbReference type="AlphaFoldDB" id="A0A0A7EDF0"/>
<dbReference type="OrthoDB" id="5172124at2"/>
<dbReference type="HOGENOM" id="CLU_043949_0_0_6"/>
<sequence>MRIAVITPWPGDKSGIADYCWDLLHGLVDKGVYIDVFTQCESPTPSAKVKIHNGSVDEWELQSFDLRIFHIGNNYQYHGYMLNLLKKFGGIVHLHDYVVHNLVVDMAQMTKGWEWYFERLACFYGADTANMVRDNAQNGRYIWEGQEICDIPFNDDFVTLSDAVITHSKYAAKKITSKHKNVSVCTVHQVYNMLDQPVAEKHSHDTISFGVFGHVQPNKCIDQLIDSLNEIDTFGRRVEIRVAGEVGNKKYHNLLLEKLENIKGFTSLNILGYLSEEAFLAEIKSVDVVVALRDPSMGETSAIAMRALQLNKPLIVTDTCWYSELPDFVHKIKCGSDAVESLAQEISCYFTENNILNEKHDETRVYSEQVLNFTRVTDFIKHILFQIHHNTTIASEKEDVDMVIAKYLYDLELVDELNHKPLRTMIYTKLAPFLSEIKGPENL</sequence>
<protein>
    <recommendedName>
        <fullName evidence="3">Glycosyl transferase family 1 domain-containing protein</fullName>
    </recommendedName>
</protein>
<dbReference type="Proteomes" id="UP000030341">
    <property type="component" value="Chromosome 1"/>
</dbReference>
<dbReference type="EMBL" id="CP009888">
    <property type="protein sequence ID" value="AIY64604.1"/>
    <property type="molecule type" value="Genomic_DNA"/>
</dbReference>
<proteinExistence type="predicted"/>
<gene>
    <name evidence="1" type="ORF">OM33_05155</name>
</gene>
<evidence type="ECO:0008006" key="3">
    <source>
        <dbReference type="Google" id="ProtNLM"/>
    </source>
</evidence>
<keyword evidence="2" id="KW-1185">Reference proteome</keyword>
<dbReference type="Gene3D" id="3.40.50.2000">
    <property type="entry name" value="Glycogen Phosphorylase B"/>
    <property type="match status" value="2"/>
</dbReference>
<dbReference type="CDD" id="cd03801">
    <property type="entry name" value="GT4_PimA-like"/>
    <property type="match status" value="1"/>
</dbReference>
<evidence type="ECO:0000313" key="1">
    <source>
        <dbReference type="EMBL" id="AIY64604.1"/>
    </source>
</evidence>
<dbReference type="eggNOG" id="COG0438">
    <property type="taxonomic scope" value="Bacteria"/>
</dbReference>
<name>A0A0A7EDF0_9GAMM</name>
<dbReference type="STRING" id="1348114.OM33_05155"/>
<accession>A0A0A7EDF0</accession>